<dbReference type="PROSITE" id="PS50176">
    <property type="entry name" value="ARM_REPEAT"/>
    <property type="match status" value="1"/>
</dbReference>
<dbReference type="GO" id="GO:0016567">
    <property type="term" value="P:protein ubiquitination"/>
    <property type="evidence" value="ECO:0007669"/>
    <property type="project" value="InterPro"/>
</dbReference>
<dbReference type="PANTHER" id="PTHR23315">
    <property type="entry name" value="U BOX DOMAIN-CONTAINING"/>
    <property type="match status" value="1"/>
</dbReference>
<evidence type="ECO:0000256" key="7">
    <source>
        <dbReference type="PROSITE-ProRule" id="PRU00259"/>
    </source>
</evidence>
<keyword evidence="6" id="KW-0833">Ubl conjugation pathway</keyword>
<evidence type="ECO:0000313" key="9">
    <source>
        <dbReference type="EMBL" id="GAA0139480.1"/>
    </source>
</evidence>
<dbReference type="SMART" id="SM00185">
    <property type="entry name" value="ARM"/>
    <property type="match status" value="3"/>
</dbReference>
<keyword evidence="4" id="KW-0808">Transferase</keyword>
<dbReference type="Pfam" id="PF04564">
    <property type="entry name" value="U-box"/>
    <property type="match status" value="1"/>
</dbReference>
<evidence type="ECO:0000256" key="1">
    <source>
        <dbReference type="ARBA" id="ARBA00000900"/>
    </source>
</evidence>
<name>A0AAV3NJH7_LITER</name>
<dbReference type="SMART" id="SM00504">
    <property type="entry name" value="Ubox"/>
    <property type="match status" value="1"/>
</dbReference>
<evidence type="ECO:0000313" key="10">
    <source>
        <dbReference type="Proteomes" id="UP001454036"/>
    </source>
</evidence>
<protein>
    <recommendedName>
        <fullName evidence="3">RING-type E3 ubiquitin transferase</fullName>
        <ecNumber evidence="3">2.3.2.27</ecNumber>
    </recommendedName>
</protein>
<reference evidence="9 10" key="1">
    <citation type="submission" date="2024-01" db="EMBL/GenBank/DDBJ databases">
        <title>The complete chloroplast genome sequence of Lithospermum erythrorhizon: insights into the phylogenetic relationship among Boraginaceae species and the maternal lineages of purple gromwells.</title>
        <authorList>
            <person name="Okada T."/>
            <person name="Watanabe K."/>
        </authorList>
    </citation>
    <scope>NUCLEOTIDE SEQUENCE [LARGE SCALE GENOMIC DNA]</scope>
</reference>
<dbReference type="InterPro" id="IPR011989">
    <property type="entry name" value="ARM-like"/>
</dbReference>
<evidence type="ECO:0000256" key="2">
    <source>
        <dbReference type="ARBA" id="ARBA00004906"/>
    </source>
</evidence>
<dbReference type="EC" id="2.3.2.27" evidence="3"/>
<feature type="domain" description="U-box" evidence="8">
    <location>
        <begin position="25"/>
        <end position="99"/>
    </location>
</feature>
<dbReference type="SUPFAM" id="SSF48371">
    <property type="entry name" value="ARM repeat"/>
    <property type="match status" value="1"/>
</dbReference>
<dbReference type="PROSITE" id="PS51698">
    <property type="entry name" value="U_BOX"/>
    <property type="match status" value="1"/>
</dbReference>
<dbReference type="EMBL" id="BAABME010000093">
    <property type="protein sequence ID" value="GAA0139480.1"/>
    <property type="molecule type" value="Genomic_DNA"/>
</dbReference>
<proteinExistence type="predicted"/>
<dbReference type="InterPro" id="IPR016024">
    <property type="entry name" value="ARM-type_fold"/>
</dbReference>
<dbReference type="Proteomes" id="UP001454036">
    <property type="component" value="Unassembled WGS sequence"/>
</dbReference>
<dbReference type="SUPFAM" id="SSF57850">
    <property type="entry name" value="RING/U-box"/>
    <property type="match status" value="1"/>
</dbReference>
<evidence type="ECO:0000256" key="4">
    <source>
        <dbReference type="ARBA" id="ARBA00022679"/>
    </source>
</evidence>
<evidence type="ECO:0000256" key="6">
    <source>
        <dbReference type="ARBA" id="ARBA00022786"/>
    </source>
</evidence>
<gene>
    <name evidence="9" type="ORF">LIER_01014</name>
</gene>
<evidence type="ECO:0000256" key="3">
    <source>
        <dbReference type="ARBA" id="ARBA00012483"/>
    </source>
</evidence>
<sequence>MGGNGKFHKWKTSFHKSPNPILPKQPPTEYLCPILDSLMHDPVVVPSGQTFERTTVQVFKDLGFVPIFPNNSTPDFSRIIPNLALKTTILNWCEQNNMELPPPPDYYSVESIIKSKWGSELTSRKMVSSDIRDSELTSRNMGFSEIRDLEREKWGSELTSRNMGFCEIRDSERALLSGVENNRQILFSHAATVINPRNNYSYSSSSEESVVANVTPSLLPFSTRPACYSSGSSPPSTSAEFVENLSPDDEVIVRKMMSLDVVEQEEGVILLRKTTRGDESKRVSLCNARLLLCLKNLMLSKYAVVQTNALASLVNLSLEKENKVKIVRSGVVPILIDVLKGGVEEAMEHAAGAIFSLALEDENKMAIGVLKALEPLLHAVRVGSERTRHDAALGLYHLSLVQSNRVKLIKLDGIGILLGLLKRRELVGKVVLVVCNLAACTEGRSALLDGNAVECLVGMLREGGGELDSVSTQENCVAALYSMSQGSLRFKGLAKEARAGEVLQVVVEKGSDRAREKAKRMLMMLRGRDEEDGEEEEVDWEGVLEGKMSLARYRVKRNSQLPNTTEF</sequence>
<comment type="catalytic activity">
    <reaction evidence="1">
        <text>S-ubiquitinyl-[E2 ubiquitin-conjugating enzyme]-L-cysteine + [acceptor protein]-L-lysine = [E2 ubiquitin-conjugating enzyme]-L-cysteine + N(6)-ubiquitinyl-[acceptor protein]-L-lysine.</text>
        <dbReference type="EC" id="2.3.2.27"/>
    </reaction>
</comment>
<dbReference type="Gene3D" id="1.25.10.10">
    <property type="entry name" value="Leucine-rich Repeat Variant"/>
    <property type="match status" value="1"/>
</dbReference>
<accession>A0AAV3NJH7</accession>
<evidence type="ECO:0000256" key="5">
    <source>
        <dbReference type="ARBA" id="ARBA00022737"/>
    </source>
</evidence>
<comment type="pathway">
    <text evidence="2">Protein modification; protein ubiquitination.</text>
</comment>
<dbReference type="PANTHER" id="PTHR23315:SF276">
    <property type="entry name" value="U-BOX DOMAIN-CONTAINING PROTEIN 38"/>
    <property type="match status" value="1"/>
</dbReference>
<feature type="repeat" description="ARM" evidence="7">
    <location>
        <begin position="330"/>
        <end position="367"/>
    </location>
</feature>
<evidence type="ECO:0000259" key="8">
    <source>
        <dbReference type="PROSITE" id="PS51698"/>
    </source>
</evidence>
<comment type="caution">
    <text evidence="9">The sequence shown here is derived from an EMBL/GenBank/DDBJ whole genome shotgun (WGS) entry which is preliminary data.</text>
</comment>
<dbReference type="GO" id="GO:0016874">
    <property type="term" value="F:ligase activity"/>
    <property type="evidence" value="ECO:0007669"/>
    <property type="project" value="UniProtKB-KW"/>
</dbReference>
<keyword evidence="9" id="KW-0436">Ligase</keyword>
<keyword evidence="5" id="KW-0677">Repeat</keyword>
<organism evidence="9 10">
    <name type="scientific">Lithospermum erythrorhizon</name>
    <name type="common">Purple gromwell</name>
    <name type="synonym">Lithospermum officinale var. erythrorhizon</name>
    <dbReference type="NCBI Taxonomy" id="34254"/>
    <lineage>
        <taxon>Eukaryota</taxon>
        <taxon>Viridiplantae</taxon>
        <taxon>Streptophyta</taxon>
        <taxon>Embryophyta</taxon>
        <taxon>Tracheophyta</taxon>
        <taxon>Spermatophyta</taxon>
        <taxon>Magnoliopsida</taxon>
        <taxon>eudicotyledons</taxon>
        <taxon>Gunneridae</taxon>
        <taxon>Pentapetalae</taxon>
        <taxon>asterids</taxon>
        <taxon>lamiids</taxon>
        <taxon>Boraginales</taxon>
        <taxon>Boraginaceae</taxon>
        <taxon>Boraginoideae</taxon>
        <taxon>Lithospermeae</taxon>
        <taxon>Lithospermum</taxon>
    </lineage>
</organism>
<dbReference type="AlphaFoldDB" id="A0AAV3NJH7"/>
<dbReference type="Gene3D" id="3.30.40.10">
    <property type="entry name" value="Zinc/RING finger domain, C3HC4 (zinc finger)"/>
    <property type="match status" value="1"/>
</dbReference>
<dbReference type="InterPro" id="IPR003613">
    <property type="entry name" value="Ubox_domain"/>
</dbReference>
<dbReference type="InterPro" id="IPR013083">
    <property type="entry name" value="Znf_RING/FYVE/PHD"/>
</dbReference>
<dbReference type="GO" id="GO:0061630">
    <property type="term" value="F:ubiquitin protein ligase activity"/>
    <property type="evidence" value="ECO:0007669"/>
    <property type="project" value="UniProtKB-EC"/>
</dbReference>
<dbReference type="InterPro" id="IPR000225">
    <property type="entry name" value="Armadillo"/>
</dbReference>
<keyword evidence="10" id="KW-1185">Reference proteome</keyword>